<protein>
    <recommendedName>
        <fullName evidence="4">C-type cytochrome biogenesis protein CcmI</fullName>
    </recommendedName>
</protein>
<accession>A0ABW2KQE7</accession>
<dbReference type="Proteomes" id="UP001596540">
    <property type="component" value="Unassembled WGS sequence"/>
</dbReference>
<keyword evidence="1" id="KW-0812">Transmembrane</keyword>
<comment type="caution">
    <text evidence="2">The sequence shown here is derived from an EMBL/GenBank/DDBJ whole genome shotgun (WGS) entry which is preliminary data.</text>
</comment>
<sequence>MDTVITALAVTAVVALVAQVVHESLMRRTGVYGRGAPGRDVEAADAERLERRFADVAELEALTVEKSLVLRDLAAVGEEAPPGTAARTADDLEAELARLNGRLSDGLARDRRSSGATWFTPTAVAIAGGQVILAAVLIALLATGL</sequence>
<evidence type="ECO:0000313" key="2">
    <source>
        <dbReference type="EMBL" id="MFC7331245.1"/>
    </source>
</evidence>
<proteinExistence type="predicted"/>
<name>A0ABW2KQE7_9ACTN</name>
<keyword evidence="3" id="KW-1185">Reference proteome</keyword>
<feature type="transmembrane region" description="Helical" evidence="1">
    <location>
        <begin position="118"/>
        <end position="142"/>
    </location>
</feature>
<organism evidence="2 3">
    <name type="scientific">Marinactinospora rubrisoli</name>
    <dbReference type="NCBI Taxonomy" id="2715399"/>
    <lineage>
        <taxon>Bacteria</taxon>
        <taxon>Bacillati</taxon>
        <taxon>Actinomycetota</taxon>
        <taxon>Actinomycetes</taxon>
        <taxon>Streptosporangiales</taxon>
        <taxon>Nocardiopsidaceae</taxon>
        <taxon>Marinactinospora</taxon>
    </lineage>
</organism>
<gene>
    <name evidence="2" type="ORF">ACFQRF_26240</name>
</gene>
<keyword evidence="1" id="KW-0472">Membrane</keyword>
<evidence type="ECO:0000256" key="1">
    <source>
        <dbReference type="SAM" id="Phobius"/>
    </source>
</evidence>
<keyword evidence="1" id="KW-1133">Transmembrane helix</keyword>
<dbReference type="EMBL" id="JBHTBH010000017">
    <property type="protein sequence ID" value="MFC7331245.1"/>
    <property type="molecule type" value="Genomic_DNA"/>
</dbReference>
<evidence type="ECO:0008006" key="4">
    <source>
        <dbReference type="Google" id="ProtNLM"/>
    </source>
</evidence>
<evidence type="ECO:0000313" key="3">
    <source>
        <dbReference type="Proteomes" id="UP001596540"/>
    </source>
</evidence>
<reference evidence="3" key="1">
    <citation type="journal article" date="2019" name="Int. J. Syst. Evol. Microbiol.">
        <title>The Global Catalogue of Microorganisms (GCM) 10K type strain sequencing project: providing services to taxonomists for standard genome sequencing and annotation.</title>
        <authorList>
            <consortium name="The Broad Institute Genomics Platform"/>
            <consortium name="The Broad Institute Genome Sequencing Center for Infectious Disease"/>
            <person name="Wu L."/>
            <person name="Ma J."/>
        </authorList>
    </citation>
    <scope>NUCLEOTIDE SEQUENCE [LARGE SCALE GENOMIC DNA]</scope>
    <source>
        <strain evidence="3">CGMCC 4.7382</strain>
    </source>
</reference>
<dbReference type="RefSeq" id="WP_379873964.1">
    <property type="nucleotide sequence ID" value="NZ_JBHTBH010000017.1"/>
</dbReference>